<dbReference type="PANTHER" id="PTHR33933">
    <property type="entry name" value="NUCLEOTIDYLTRANSFERASE"/>
    <property type="match status" value="1"/>
</dbReference>
<dbReference type="AlphaFoldDB" id="A0A4D7DJ16"/>
<dbReference type="InterPro" id="IPR052548">
    <property type="entry name" value="Type_VII_TA_antitoxin"/>
</dbReference>
<evidence type="ECO:0000259" key="1">
    <source>
        <dbReference type="PROSITE" id="PS50910"/>
    </source>
</evidence>
<evidence type="ECO:0000313" key="5">
    <source>
        <dbReference type="Proteomes" id="UP000826513"/>
    </source>
</evidence>
<organism evidence="2 4">
    <name type="scientific">Agrobacterium larrymoorei</name>
    <dbReference type="NCBI Taxonomy" id="160699"/>
    <lineage>
        <taxon>Bacteria</taxon>
        <taxon>Pseudomonadati</taxon>
        <taxon>Pseudomonadota</taxon>
        <taxon>Alphaproteobacteria</taxon>
        <taxon>Hyphomicrobiales</taxon>
        <taxon>Rhizobiaceae</taxon>
        <taxon>Rhizobium/Agrobacterium group</taxon>
        <taxon>Agrobacterium</taxon>
    </lineage>
</organism>
<feature type="domain" description="HEPN" evidence="1">
    <location>
        <begin position="172"/>
        <end position="292"/>
    </location>
</feature>
<evidence type="ECO:0000313" key="3">
    <source>
        <dbReference type="EMBL" id="QYA07131.1"/>
    </source>
</evidence>
<dbReference type="CDD" id="cd05403">
    <property type="entry name" value="NT_KNTase_like"/>
    <property type="match status" value="1"/>
</dbReference>
<dbReference type="EMBL" id="CP072167">
    <property type="protein sequence ID" value="QYA07131.1"/>
    <property type="molecule type" value="Genomic_DNA"/>
</dbReference>
<dbReference type="SUPFAM" id="SSF81301">
    <property type="entry name" value="Nucleotidyltransferase"/>
    <property type="match status" value="1"/>
</dbReference>
<dbReference type="Pfam" id="PF05168">
    <property type="entry name" value="HEPN"/>
    <property type="match status" value="1"/>
</dbReference>
<accession>A0A4D7DJ16</accession>
<dbReference type="PANTHER" id="PTHR33933:SF1">
    <property type="entry name" value="PROTEIN ADENYLYLTRANSFERASE MNTA-RELATED"/>
    <property type="match status" value="1"/>
</dbReference>
<name>A0A4D7DJ16_9HYPH</name>
<reference evidence="3 5" key="2">
    <citation type="submission" date="2021-03" db="EMBL/GenBank/DDBJ databases">
        <title>Rapid diversification of plasmids in a genus of pathogenic and nitrogen fixing bacteria.</title>
        <authorList>
            <person name="Weisberg A.J."/>
            <person name="Miller M."/>
            <person name="Ream W."/>
            <person name="Grunwald N.J."/>
            <person name="Chang J.H."/>
        </authorList>
    </citation>
    <scope>NUCLEOTIDE SEQUENCE [LARGE SCALE GENOMIC DNA]</scope>
    <source>
        <strain evidence="3 5">AF3.44</strain>
    </source>
</reference>
<dbReference type="PROSITE" id="PS50910">
    <property type="entry name" value="HEPN"/>
    <property type="match status" value="1"/>
</dbReference>
<dbReference type="Proteomes" id="UP000298545">
    <property type="component" value="Chromosome circular"/>
</dbReference>
<dbReference type="EMBL" id="CP039691">
    <property type="protein sequence ID" value="QCI97433.1"/>
    <property type="molecule type" value="Genomic_DNA"/>
</dbReference>
<dbReference type="STRING" id="1367849.GCA_000518585_01560"/>
<dbReference type="Gene3D" id="1.20.120.330">
    <property type="entry name" value="Nucleotidyltransferases domain 2"/>
    <property type="match status" value="1"/>
</dbReference>
<reference evidence="2 4" key="1">
    <citation type="submission" date="2019-04" db="EMBL/GenBank/DDBJ databases">
        <title>Complete genome sequence of Agrobacterium larrymoorei CFBP5473.</title>
        <authorList>
            <person name="Haryono M."/>
            <person name="Chou L."/>
            <person name="Lin Y.-C."/>
            <person name="Lai E.-M."/>
            <person name="Kuo C.-H."/>
        </authorList>
    </citation>
    <scope>NUCLEOTIDE SEQUENCE [LARGE SCALE GENOMIC DNA]</scope>
    <source>
        <strain evidence="2 4">CFBP5473</strain>
    </source>
</reference>
<dbReference type="Gene3D" id="3.30.460.10">
    <property type="entry name" value="Beta Polymerase, domain 2"/>
    <property type="match status" value="1"/>
</dbReference>
<dbReference type="Proteomes" id="UP000826513">
    <property type="component" value="Chromosome 1"/>
</dbReference>
<dbReference type="SUPFAM" id="SSF81593">
    <property type="entry name" value="Nucleotidyltransferase substrate binding subunit/domain"/>
    <property type="match status" value="1"/>
</dbReference>
<dbReference type="SMART" id="SM00748">
    <property type="entry name" value="HEPN"/>
    <property type="match status" value="1"/>
</dbReference>
<evidence type="ECO:0000313" key="2">
    <source>
        <dbReference type="EMBL" id="QCI97433.1"/>
    </source>
</evidence>
<gene>
    <name evidence="2" type="ORF">CFBP5473_05555</name>
    <name evidence="3" type="ORF">J5285_14130</name>
</gene>
<keyword evidence="5" id="KW-1185">Reference proteome</keyword>
<protein>
    <submittedName>
        <fullName evidence="2">HEPN domain-containing protein</fullName>
    </submittedName>
</protein>
<dbReference type="KEGG" id="alf:CFBP5473_05555"/>
<sequence>MDDERLAHLPLRKRRELQRVASIVFEEFEDALKTKLSDKDRRGRILKLILYGSHARGDWVEDRGSGYYSDYDILVVVNSARFAEEHDVWDKVDDRFIQDLQVTRRLKTQPSVIVHAYDQLNSELAQGRPFFVDVARDGIALYEAAGYPLAEPKLLAPEEIASEARLHFDHWFSSADRFGELAAVAVSSGFNNEAAFTLHQTAERLYNCVLLVFTLYSPASHNLTFLRSQSEDIAPRLIEVWPRNTKHSRRCFSLLKRAYVEARYSLHYKITTEELAWLTERVAHLRDVVEEVCRERLGETPS</sequence>
<proteinExistence type="predicted"/>
<dbReference type="InterPro" id="IPR043519">
    <property type="entry name" value="NT_sf"/>
</dbReference>
<dbReference type="RefSeq" id="WP_027674386.1">
    <property type="nucleotide sequence ID" value="NZ_CP039691.1"/>
</dbReference>
<evidence type="ECO:0000313" key="4">
    <source>
        <dbReference type="Proteomes" id="UP000298545"/>
    </source>
</evidence>
<dbReference type="OrthoDB" id="7442350at2"/>
<dbReference type="InterPro" id="IPR007842">
    <property type="entry name" value="HEPN_dom"/>
</dbReference>